<name>A0A3D4S3R3_9ENTE</name>
<proteinExistence type="predicted"/>
<comment type="caution">
    <text evidence="1">The sequence shown here is derived from an EMBL/GenBank/DDBJ whole genome shotgun (WGS) entry which is preliminary data.</text>
</comment>
<sequence length="100" mass="11511">MNDSKTVGVLKKNADNIYQLILRQKEHLCLAQCPAFEEVIDTQLFGLSKQLDFAVQIGKIDEDKSHEILNHLEKALNEVYQESHEIIKKEKLNETTKTTD</sequence>
<dbReference type="Proteomes" id="UP000262195">
    <property type="component" value="Unassembled WGS sequence"/>
</dbReference>
<dbReference type="EMBL" id="DQHO01000014">
    <property type="protein sequence ID" value="HCS93474.1"/>
    <property type="molecule type" value="Genomic_DNA"/>
</dbReference>
<dbReference type="STRING" id="1121105.GCA_000421665_00712"/>
<dbReference type="AlphaFoldDB" id="A0A3D4S3R3"/>
<accession>A0A3D4S3R3</accession>
<dbReference type="InterPro" id="IPR009983">
    <property type="entry name" value="UPF0358"/>
</dbReference>
<evidence type="ECO:0000313" key="1">
    <source>
        <dbReference type="EMBL" id="HCS93474.1"/>
    </source>
</evidence>
<gene>
    <name evidence="1" type="ORF">DIW15_02045</name>
</gene>
<dbReference type="Pfam" id="PF07408">
    <property type="entry name" value="DUF1507"/>
    <property type="match status" value="1"/>
</dbReference>
<dbReference type="Gene3D" id="1.10.287.750">
    <property type="entry name" value="SO2669-like"/>
    <property type="match status" value="1"/>
</dbReference>
<dbReference type="InterPro" id="IPR036270">
    <property type="entry name" value="UPF0358_sf"/>
</dbReference>
<protein>
    <submittedName>
        <fullName evidence="1">DUF1507 domain-containing protein</fullName>
    </submittedName>
</protein>
<reference evidence="1 2" key="1">
    <citation type="journal article" date="2018" name="Nat. Biotechnol.">
        <title>A standardized bacterial taxonomy based on genome phylogeny substantially revises the tree of life.</title>
        <authorList>
            <person name="Parks D.H."/>
            <person name="Chuvochina M."/>
            <person name="Waite D.W."/>
            <person name="Rinke C."/>
            <person name="Skarshewski A."/>
            <person name="Chaumeil P.A."/>
            <person name="Hugenholtz P."/>
        </authorList>
    </citation>
    <scope>NUCLEOTIDE SEQUENCE [LARGE SCALE GENOMIC DNA]</scope>
    <source>
        <strain evidence="1">UBA11306</strain>
    </source>
</reference>
<organism evidence="1 2">
    <name type="scientific">Bavariicoccus seileri</name>
    <dbReference type="NCBI Taxonomy" id="549685"/>
    <lineage>
        <taxon>Bacteria</taxon>
        <taxon>Bacillati</taxon>
        <taxon>Bacillota</taxon>
        <taxon>Bacilli</taxon>
        <taxon>Lactobacillales</taxon>
        <taxon>Enterococcaceae</taxon>
        <taxon>Bavariicoccus</taxon>
    </lineage>
</organism>
<dbReference type="SUPFAM" id="SSF140404">
    <property type="entry name" value="EF2458-like"/>
    <property type="match status" value="1"/>
</dbReference>
<evidence type="ECO:0000313" key="2">
    <source>
        <dbReference type="Proteomes" id="UP000262195"/>
    </source>
</evidence>